<sequence>MNLVSRYIARQFGFAFLVCLVVLTLLAWMVGALREFNVMTAQGQSVLVFLAISSLALPALVVVVAPLAVFLAAVWLLQRLNAGSELVVLNAAGYSPSRLIPPFAGITGLVAAGIAAVTLYIQPASQHELTAWRVAAAADVVQHFLKEGQFTALRGFTFHIRERQPDGTLLGIFVQDARDKGKTKTYIAGTGKIVDTPTGLVLVLNNGSLQQQEGGASSDASIVTFEQYQFDLSQLARDDNDAINYKPRDRYTSELWNTRPSEMKGPAERGRIRGELVDRFTAPLYPIAFMLVALAFLGQARTTRQGRASAIGFAILSVLVVRILGFIATQSLSVHSAGGVYIAFGVPILTSLICLAVIAGHLRLSLPRALTNWYNDLTSRLANRTASA</sequence>
<reference evidence="7 8" key="1">
    <citation type="submission" date="2018-02" db="EMBL/GenBank/DDBJ databases">
        <title>Whole genome sequencing of endophytic bacterium.</title>
        <authorList>
            <person name="Eedara R."/>
            <person name="Podile A.R."/>
        </authorList>
    </citation>
    <scope>NUCLEOTIDE SEQUENCE [LARGE SCALE GENOMIC DNA]</scope>
    <source>
        <strain evidence="7 8">RP1T</strain>
    </source>
</reference>
<evidence type="ECO:0000256" key="6">
    <source>
        <dbReference type="SAM" id="Phobius"/>
    </source>
</evidence>
<dbReference type="GO" id="GO:0043190">
    <property type="term" value="C:ATP-binding cassette (ABC) transporter complex"/>
    <property type="evidence" value="ECO:0007669"/>
    <property type="project" value="InterPro"/>
</dbReference>
<feature type="transmembrane region" description="Helical" evidence="6">
    <location>
        <begin position="340"/>
        <end position="362"/>
    </location>
</feature>
<dbReference type="EMBL" id="PUEJ01000003">
    <property type="protein sequence ID" value="PRH88257.1"/>
    <property type="molecule type" value="Genomic_DNA"/>
</dbReference>
<evidence type="ECO:0000256" key="4">
    <source>
        <dbReference type="ARBA" id="ARBA00022989"/>
    </source>
</evidence>
<keyword evidence="4 6" id="KW-1133">Transmembrane helix</keyword>
<feature type="transmembrane region" description="Helical" evidence="6">
    <location>
        <begin position="280"/>
        <end position="298"/>
    </location>
</feature>
<dbReference type="InterPro" id="IPR030922">
    <property type="entry name" value="LptF"/>
</dbReference>
<keyword evidence="5 6" id="KW-0472">Membrane</keyword>
<dbReference type="Pfam" id="PF03739">
    <property type="entry name" value="LptF_LptG"/>
    <property type="match status" value="1"/>
</dbReference>
<evidence type="ECO:0000256" key="3">
    <source>
        <dbReference type="ARBA" id="ARBA00022692"/>
    </source>
</evidence>
<dbReference type="PANTHER" id="PTHR33529">
    <property type="entry name" value="SLR0882 PROTEIN-RELATED"/>
    <property type="match status" value="1"/>
</dbReference>
<dbReference type="GO" id="GO:0055085">
    <property type="term" value="P:transmembrane transport"/>
    <property type="evidence" value="ECO:0007669"/>
    <property type="project" value="InterPro"/>
</dbReference>
<feature type="transmembrane region" description="Helical" evidence="6">
    <location>
        <begin position="310"/>
        <end position="328"/>
    </location>
</feature>
<dbReference type="GO" id="GO:0015920">
    <property type="term" value="P:lipopolysaccharide transport"/>
    <property type="evidence" value="ECO:0007669"/>
    <property type="project" value="TreeGrafter"/>
</dbReference>
<evidence type="ECO:0000313" key="7">
    <source>
        <dbReference type="EMBL" id="PRH88257.1"/>
    </source>
</evidence>
<accession>A0A2S9QFX7</accession>
<evidence type="ECO:0000256" key="5">
    <source>
        <dbReference type="ARBA" id="ARBA00023136"/>
    </source>
</evidence>
<keyword evidence="2" id="KW-1003">Cell membrane</keyword>
<feature type="transmembrane region" description="Helical" evidence="6">
    <location>
        <begin position="99"/>
        <end position="121"/>
    </location>
</feature>
<feature type="transmembrane region" description="Helical" evidence="6">
    <location>
        <begin position="12"/>
        <end position="33"/>
    </location>
</feature>
<dbReference type="PANTHER" id="PTHR33529:SF6">
    <property type="entry name" value="YJGP_YJGQ FAMILY PERMEASE"/>
    <property type="match status" value="1"/>
</dbReference>
<name>A0A2S9QFX7_9HYPH</name>
<dbReference type="OrthoDB" id="8477889at2"/>
<comment type="caution">
    <text evidence="7">The sequence shown here is derived from an EMBL/GenBank/DDBJ whole genome shotgun (WGS) entry which is preliminary data.</text>
</comment>
<feature type="transmembrane region" description="Helical" evidence="6">
    <location>
        <begin position="45"/>
        <end position="78"/>
    </location>
</feature>
<dbReference type="InterPro" id="IPR005495">
    <property type="entry name" value="LptG/LptF_permease"/>
</dbReference>
<evidence type="ECO:0000256" key="1">
    <source>
        <dbReference type="ARBA" id="ARBA00004651"/>
    </source>
</evidence>
<comment type="subcellular location">
    <subcellularLocation>
        <location evidence="1">Cell membrane</location>
        <topology evidence="1">Multi-pass membrane protein</topology>
    </subcellularLocation>
</comment>
<evidence type="ECO:0000313" key="8">
    <source>
        <dbReference type="Proteomes" id="UP000237682"/>
    </source>
</evidence>
<dbReference type="NCBIfam" id="TIGR04407">
    <property type="entry name" value="LptF_YjgP"/>
    <property type="match status" value="1"/>
</dbReference>
<evidence type="ECO:0000256" key="2">
    <source>
        <dbReference type="ARBA" id="ARBA00022475"/>
    </source>
</evidence>
<keyword evidence="3 6" id="KW-0812">Transmembrane</keyword>
<keyword evidence="8" id="KW-1185">Reference proteome</keyword>
<gene>
    <name evidence="7" type="primary">lptF</name>
    <name evidence="7" type="ORF">C5L14_10335</name>
</gene>
<organism evidence="7 8">
    <name type="scientific">Labrys okinawensis</name>
    <dbReference type="NCBI Taxonomy" id="346911"/>
    <lineage>
        <taxon>Bacteria</taxon>
        <taxon>Pseudomonadati</taxon>
        <taxon>Pseudomonadota</taxon>
        <taxon>Alphaproteobacteria</taxon>
        <taxon>Hyphomicrobiales</taxon>
        <taxon>Xanthobacteraceae</taxon>
        <taxon>Labrys</taxon>
    </lineage>
</organism>
<dbReference type="Proteomes" id="UP000237682">
    <property type="component" value="Unassembled WGS sequence"/>
</dbReference>
<protein>
    <submittedName>
        <fullName evidence="7">LPS export ABC transporter permease LptF</fullName>
    </submittedName>
</protein>
<dbReference type="RefSeq" id="WP_105861922.1">
    <property type="nucleotide sequence ID" value="NZ_PUEJ01000003.1"/>
</dbReference>
<dbReference type="AlphaFoldDB" id="A0A2S9QFX7"/>
<proteinExistence type="predicted"/>